<name>A0A9D5CWX1_9LILI</name>
<dbReference type="PANTHER" id="PTHR34267:SF17">
    <property type="entry name" value="OS06G0114500 PROTEIN"/>
    <property type="match status" value="1"/>
</dbReference>
<dbReference type="Pfam" id="PF06592">
    <property type="entry name" value="DUF1138"/>
    <property type="match status" value="1"/>
</dbReference>
<organism evidence="1 2">
    <name type="scientific">Dioscorea zingiberensis</name>
    <dbReference type="NCBI Taxonomy" id="325984"/>
    <lineage>
        <taxon>Eukaryota</taxon>
        <taxon>Viridiplantae</taxon>
        <taxon>Streptophyta</taxon>
        <taxon>Embryophyta</taxon>
        <taxon>Tracheophyta</taxon>
        <taxon>Spermatophyta</taxon>
        <taxon>Magnoliopsida</taxon>
        <taxon>Liliopsida</taxon>
        <taxon>Dioscoreales</taxon>
        <taxon>Dioscoreaceae</taxon>
        <taxon>Dioscorea</taxon>
    </lineage>
</organism>
<gene>
    <name evidence="1" type="ORF">J5N97_015372</name>
</gene>
<dbReference type="PANTHER" id="PTHR34267">
    <property type="entry name" value="OS11G0161033 PROTEIN"/>
    <property type="match status" value="1"/>
</dbReference>
<proteinExistence type="predicted"/>
<dbReference type="InterPro" id="IPR009515">
    <property type="entry name" value="DUF1138"/>
</dbReference>
<dbReference type="EMBL" id="JAGGNH010000003">
    <property type="protein sequence ID" value="KAJ0979898.1"/>
    <property type="molecule type" value="Genomic_DNA"/>
</dbReference>
<dbReference type="AlphaFoldDB" id="A0A9D5CWX1"/>
<evidence type="ECO:0000313" key="2">
    <source>
        <dbReference type="Proteomes" id="UP001085076"/>
    </source>
</evidence>
<evidence type="ECO:0000313" key="1">
    <source>
        <dbReference type="EMBL" id="KAJ0979898.1"/>
    </source>
</evidence>
<dbReference type="OrthoDB" id="1840418at2759"/>
<comment type="caution">
    <text evidence="1">The sequence shown here is derived from an EMBL/GenBank/DDBJ whole genome shotgun (WGS) entry which is preliminary data.</text>
</comment>
<reference evidence="1" key="2">
    <citation type="journal article" date="2022" name="Hortic Res">
        <title>The genome of Dioscorea zingiberensis sheds light on the biosynthesis, origin and evolution of the medicinally important diosgenin saponins.</title>
        <authorList>
            <person name="Li Y."/>
            <person name="Tan C."/>
            <person name="Li Z."/>
            <person name="Guo J."/>
            <person name="Li S."/>
            <person name="Chen X."/>
            <person name="Wang C."/>
            <person name="Dai X."/>
            <person name="Yang H."/>
            <person name="Song W."/>
            <person name="Hou L."/>
            <person name="Xu J."/>
            <person name="Tong Z."/>
            <person name="Xu A."/>
            <person name="Yuan X."/>
            <person name="Wang W."/>
            <person name="Yang Q."/>
            <person name="Chen L."/>
            <person name="Sun Z."/>
            <person name="Wang K."/>
            <person name="Pan B."/>
            <person name="Chen J."/>
            <person name="Bao Y."/>
            <person name="Liu F."/>
            <person name="Qi X."/>
            <person name="Gang D.R."/>
            <person name="Wen J."/>
            <person name="Li J."/>
        </authorList>
    </citation>
    <scope>NUCLEOTIDE SEQUENCE</scope>
    <source>
        <strain evidence="1">Dzin_1.0</strain>
    </source>
</reference>
<dbReference type="Proteomes" id="UP001085076">
    <property type="component" value="Miscellaneous, Linkage group lg03"/>
</dbReference>
<keyword evidence="2" id="KW-1185">Reference proteome</keyword>
<protein>
    <submittedName>
        <fullName evidence="1">Uncharacterized protein</fullName>
    </submittedName>
</protein>
<accession>A0A9D5CWX1</accession>
<sequence>MERFNGGLKAYWKEKAYRRLDATEGKQRRRRRRLPKAELGDGRRRVFWRIRSRIRIAPRLRSLRKVTPKRILAWIRDAYVRLMLAFARSAALGGGYGYSGEAAAMGFSQPMVKEYDEKVLVEIYKSILARGGGIMPVGSATDGQIVVKRDLIAIGPLLLPSRLRGGAHRALKMSGKYILGGLAGSAVIAYLCDVVISDKKIFGGTTPKTISDKEWWEATDKKFQAWPRTAGPPVVMNPISRQNFIVKQPES</sequence>
<reference evidence="1" key="1">
    <citation type="submission" date="2021-03" db="EMBL/GenBank/DDBJ databases">
        <authorList>
            <person name="Li Z."/>
            <person name="Yang C."/>
        </authorList>
    </citation>
    <scope>NUCLEOTIDE SEQUENCE</scope>
    <source>
        <strain evidence="1">Dzin_1.0</strain>
        <tissue evidence="1">Leaf</tissue>
    </source>
</reference>